<evidence type="ECO:0000313" key="3">
    <source>
        <dbReference type="Proteomes" id="UP001165962"/>
    </source>
</evidence>
<name>A0ABX0J528_9BACL</name>
<keyword evidence="3" id="KW-1185">Reference proteome</keyword>
<keyword evidence="1" id="KW-1133">Transmembrane helix</keyword>
<reference evidence="2" key="1">
    <citation type="submission" date="2020-03" db="EMBL/GenBank/DDBJ databases">
        <title>Draft sequencing of Paenibacilllus sp. S3N08.</title>
        <authorList>
            <person name="Kim D.-U."/>
        </authorList>
    </citation>
    <scope>NUCLEOTIDE SEQUENCE</scope>
    <source>
        <strain evidence="2">S3N08</strain>
    </source>
</reference>
<keyword evidence="1" id="KW-0812">Transmembrane</keyword>
<comment type="caution">
    <text evidence="2">The sequence shown here is derived from an EMBL/GenBank/DDBJ whole genome shotgun (WGS) entry which is preliminary data.</text>
</comment>
<evidence type="ECO:0000313" key="2">
    <source>
        <dbReference type="EMBL" id="NHN30535.1"/>
    </source>
</evidence>
<dbReference type="Proteomes" id="UP001165962">
    <property type="component" value="Unassembled WGS sequence"/>
</dbReference>
<dbReference type="EMBL" id="JAAOIW010000004">
    <property type="protein sequence ID" value="NHN30535.1"/>
    <property type="molecule type" value="Genomic_DNA"/>
</dbReference>
<feature type="transmembrane region" description="Helical" evidence="1">
    <location>
        <begin position="92"/>
        <end position="113"/>
    </location>
</feature>
<dbReference type="RefSeq" id="WP_166149743.1">
    <property type="nucleotide sequence ID" value="NZ_JAAOIW010000004.1"/>
</dbReference>
<sequence>MGNNKRIEVLLWSIALPGFGQLLNGRVFKGLILISLEFLVNVQSNLNQVIISSFHGEIQQAVIETDYQWLMFYPCVYMFGMWDAYKEAGSGLLPYSYLPFVLAAFLATVGLIYSDKKLWGWYFGPVWLPMLLCFIGVGIGLYMKKKLNQHKPPASNEP</sequence>
<accession>A0ABX0J528</accession>
<protein>
    <recommendedName>
        <fullName evidence="4">Spore germination protein</fullName>
    </recommendedName>
</protein>
<evidence type="ECO:0008006" key="4">
    <source>
        <dbReference type="Google" id="ProtNLM"/>
    </source>
</evidence>
<gene>
    <name evidence="2" type="ORF">G9U52_11900</name>
</gene>
<keyword evidence="1" id="KW-0472">Membrane</keyword>
<proteinExistence type="predicted"/>
<evidence type="ECO:0000256" key="1">
    <source>
        <dbReference type="SAM" id="Phobius"/>
    </source>
</evidence>
<organism evidence="2 3">
    <name type="scientific">Paenibacillus agricola</name>
    <dbReference type="NCBI Taxonomy" id="2716264"/>
    <lineage>
        <taxon>Bacteria</taxon>
        <taxon>Bacillati</taxon>
        <taxon>Bacillota</taxon>
        <taxon>Bacilli</taxon>
        <taxon>Bacillales</taxon>
        <taxon>Paenibacillaceae</taxon>
        <taxon>Paenibacillus</taxon>
    </lineage>
</organism>
<feature type="transmembrane region" description="Helical" evidence="1">
    <location>
        <begin position="119"/>
        <end position="142"/>
    </location>
</feature>